<dbReference type="InterPro" id="IPR004245">
    <property type="entry name" value="DUF229"/>
</dbReference>
<proteinExistence type="predicted"/>
<dbReference type="Proteomes" id="UP000695022">
    <property type="component" value="Unplaced"/>
</dbReference>
<dbReference type="GeneID" id="106812834"/>
<accession>A0ABM1EJD1</accession>
<dbReference type="PANTHER" id="PTHR10974">
    <property type="entry name" value="FI08016P-RELATED"/>
    <property type="match status" value="1"/>
</dbReference>
<dbReference type="Gene3D" id="3.40.720.10">
    <property type="entry name" value="Alkaline Phosphatase, subunit A"/>
    <property type="match status" value="1"/>
</dbReference>
<name>A0ABM1EJD1_PRICU</name>
<dbReference type="SUPFAM" id="SSF53649">
    <property type="entry name" value="Alkaline phosphatase-like"/>
    <property type="match status" value="1"/>
</dbReference>
<reference evidence="2" key="1">
    <citation type="submission" date="2025-08" db="UniProtKB">
        <authorList>
            <consortium name="RefSeq"/>
        </authorList>
    </citation>
    <scope>IDENTIFICATION</scope>
</reference>
<organism evidence="1 2">
    <name type="scientific">Priapulus caudatus</name>
    <name type="common">Priapulid worm</name>
    <dbReference type="NCBI Taxonomy" id="37621"/>
    <lineage>
        <taxon>Eukaryota</taxon>
        <taxon>Metazoa</taxon>
        <taxon>Ecdysozoa</taxon>
        <taxon>Scalidophora</taxon>
        <taxon>Priapulida</taxon>
        <taxon>Priapulimorpha</taxon>
        <taxon>Priapulimorphida</taxon>
        <taxon>Priapulidae</taxon>
        <taxon>Priapulus</taxon>
    </lineage>
</organism>
<keyword evidence="1" id="KW-1185">Reference proteome</keyword>
<protein>
    <submittedName>
        <fullName evidence="2">Uncharacterized protein LOC106812834</fullName>
    </submittedName>
</protein>
<dbReference type="InterPro" id="IPR017850">
    <property type="entry name" value="Alkaline_phosphatase_core_sf"/>
</dbReference>
<sequence length="650" mass="73152">MPVADSPVCVVIGLVVWSALLWSERVTSGVGFFLLRPSFNFSPPGDKSRSCVHPDLMRDSGVLDALYRPLPPLQCRAHEWVYTHQGGLHYNKTALRALNVTPDSVTCTYAAIERVSDFKSKLADEKPLLYSGMLVPHDFFRVTCRGTTEGQSRFNIFTSQPSYVNYHAHVAYDEVAVAKLAPSSGNGGLQLDVIMIGMDSVSQVAWQRMLPRTYAYMTSVLGSVLLKSYNIVGDGTPQALTPMLTGRNELELPTVLKRVRTSDTVDVYPMIWKQFKAAGYLTMMGEDHPGIGTYQLRMRGFEHQPTDHYMRTFYLKLENALARERELCLGARPRHQVALAYLRDFVFAYPNLRKFAFLFYNELSHDDPSRLQYADGDILRLLRELHDGGALNRTALLLFSDHGTRFSKFRATSQGLLEERMPFVSVTLPPWFPRRHPDKWRHLQENSNVLTTPYDIHELLVDVVASRERAPAAMGLLPRGISPLAAITRDRSCEDAGVDMHWCACLAWEPVPVADPKIQTVASGLVDYINTLVATEADACAELRLSHIVNASSFKPNSRLLSFSKTKDVDGLIPEFHNRPDVVRIDYRVTVSTEPGSGLFEATLTLLKGQLDQVDASRISRVNKYGDAPHCIMDTREDLRKYCYCKDLLK</sequence>
<gene>
    <name evidence="2" type="primary">LOC106812834</name>
</gene>
<evidence type="ECO:0000313" key="2">
    <source>
        <dbReference type="RefSeq" id="XP_014672302.1"/>
    </source>
</evidence>
<dbReference type="CDD" id="cd16021">
    <property type="entry name" value="ALP_like"/>
    <property type="match status" value="1"/>
</dbReference>
<evidence type="ECO:0000313" key="1">
    <source>
        <dbReference type="Proteomes" id="UP000695022"/>
    </source>
</evidence>
<dbReference type="Pfam" id="PF02995">
    <property type="entry name" value="DUF229"/>
    <property type="match status" value="1"/>
</dbReference>
<dbReference type="RefSeq" id="XP_014672302.1">
    <property type="nucleotide sequence ID" value="XM_014816816.1"/>
</dbReference>
<dbReference type="PANTHER" id="PTHR10974:SF1">
    <property type="entry name" value="FI08016P-RELATED"/>
    <property type="match status" value="1"/>
</dbReference>